<dbReference type="GeneID" id="27363532"/>
<dbReference type="GO" id="GO:0005634">
    <property type="term" value="C:nucleus"/>
    <property type="evidence" value="ECO:0007669"/>
    <property type="project" value="UniProtKB-SubCell"/>
</dbReference>
<evidence type="ECO:0000256" key="7">
    <source>
        <dbReference type="SAM" id="MobiDB-lite"/>
    </source>
</evidence>
<dbReference type="InterPro" id="IPR036864">
    <property type="entry name" value="Zn2-C6_fun-type_DNA-bd_sf"/>
</dbReference>
<feature type="compositionally biased region" description="Basic residues" evidence="7">
    <location>
        <begin position="1"/>
        <end position="10"/>
    </location>
</feature>
<protein>
    <recommendedName>
        <fullName evidence="8">Zn(2)-C6 fungal-type domain-containing protein</fullName>
    </recommendedName>
</protein>
<reference evidence="9 10" key="1">
    <citation type="submission" date="2015-01" db="EMBL/GenBank/DDBJ databases">
        <title>The Genome Sequence of Exophiala oligosperma CBS72588.</title>
        <authorList>
            <consortium name="The Broad Institute Genomics Platform"/>
            <person name="Cuomo C."/>
            <person name="de Hoog S."/>
            <person name="Gorbushina A."/>
            <person name="Stielow B."/>
            <person name="Teixiera M."/>
            <person name="Abouelleil A."/>
            <person name="Chapman S.B."/>
            <person name="Priest M."/>
            <person name="Young S.K."/>
            <person name="Wortman J."/>
            <person name="Nusbaum C."/>
            <person name="Birren B."/>
        </authorList>
    </citation>
    <scope>NUCLEOTIDE SEQUENCE [LARGE SCALE GENOMIC DNA]</scope>
    <source>
        <strain evidence="9 10">CBS 72588</strain>
    </source>
</reference>
<keyword evidence="10" id="KW-1185">Reference proteome</keyword>
<proteinExistence type="predicted"/>
<dbReference type="InterPro" id="IPR001138">
    <property type="entry name" value="Zn2Cys6_DnaBD"/>
</dbReference>
<feature type="domain" description="Zn(2)-C6 fungal-type" evidence="8">
    <location>
        <begin position="25"/>
        <end position="54"/>
    </location>
</feature>
<feature type="region of interest" description="Disordered" evidence="7">
    <location>
        <begin position="143"/>
        <end position="185"/>
    </location>
</feature>
<feature type="compositionally biased region" description="Basic and acidic residues" evidence="7">
    <location>
        <begin position="11"/>
        <end position="22"/>
    </location>
</feature>
<dbReference type="Gene3D" id="4.10.240.10">
    <property type="entry name" value="Zn(2)-C6 fungal-type DNA-binding domain"/>
    <property type="match status" value="1"/>
</dbReference>
<keyword evidence="4" id="KW-0238">DNA-binding</keyword>
<evidence type="ECO:0000256" key="3">
    <source>
        <dbReference type="ARBA" id="ARBA00023015"/>
    </source>
</evidence>
<dbReference type="RefSeq" id="XP_016256490.1">
    <property type="nucleotide sequence ID" value="XM_016413142.1"/>
</dbReference>
<dbReference type="STRING" id="215243.A0A0D2DKJ6"/>
<accession>A0A0D2DKJ6</accession>
<comment type="subcellular location">
    <subcellularLocation>
        <location evidence="1">Nucleus</location>
    </subcellularLocation>
</comment>
<name>A0A0D2DKJ6_9EURO</name>
<dbReference type="InterPro" id="IPR050987">
    <property type="entry name" value="AtrR-like"/>
</dbReference>
<evidence type="ECO:0000256" key="6">
    <source>
        <dbReference type="ARBA" id="ARBA00023242"/>
    </source>
</evidence>
<keyword evidence="3" id="KW-0805">Transcription regulation</keyword>
<dbReference type="PROSITE" id="PS50048">
    <property type="entry name" value="ZN2_CY6_FUNGAL_2"/>
    <property type="match status" value="1"/>
</dbReference>
<dbReference type="Pfam" id="PF00172">
    <property type="entry name" value="Zn_clus"/>
    <property type="match status" value="1"/>
</dbReference>
<dbReference type="SUPFAM" id="SSF57701">
    <property type="entry name" value="Zn2/Cys6 DNA-binding domain"/>
    <property type="match status" value="1"/>
</dbReference>
<dbReference type="EMBL" id="KN847364">
    <property type="protein sequence ID" value="KIW36274.1"/>
    <property type="molecule type" value="Genomic_DNA"/>
</dbReference>
<dbReference type="HOGENOM" id="CLU_074389_1_0_1"/>
<dbReference type="PANTHER" id="PTHR46910:SF3">
    <property type="entry name" value="HALOTOLERANCE PROTEIN 9-RELATED"/>
    <property type="match status" value="1"/>
</dbReference>
<keyword evidence="5" id="KW-0804">Transcription</keyword>
<dbReference type="VEuPathDB" id="FungiDB:PV06_11458"/>
<dbReference type="PANTHER" id="PTHR46910">
    <property type="entry name" value="TRANSCRIPTION FACTOR PDR1"/>
    <property type="match status" value="1"/>
</dbReference>
<organism evidence="9 10">
    <name type="scientific">Exophiala oligosperma</name>
    <dbReference type="NCBI Taxonomy" id="215243"/>
    <lineage>
        <taxon>Eukaryota</taxon>
        <taxon>Fungi</taxon>
        <taxon>Dikarya</taxon>
        <taxon>Ascomycota</taxon>
        <taxon>Pezizomycotina</taxon>
        <taxon>Eurotiomycetes</taxon>
        <taxon>Chaetothyriomycetidae</taxon>
        <taxon>Chaetothyriales</taxon>
        <taxon>Herpotrichiellaceae</taxon>
        <taxon>Exophiala</taxon>
    </lineage>
</organism>
<dbReference type="Proteomes" id="UP000053342">
    <property type="component" value="Unassembled WGS sequence"/>
</dbReference>
<feature type="compositionally biased region" description="Polar residues" evidence="7">
    <location>
        <begin position="155"/>
        <end position="167"/>
    </location>
</feature>
<dbReference type="GO" id="GO:0003677">
    <property type="term" value="F:DNA binding"/>
    <property type="evidence" value="ECO:0007669"/>
    <property type="project" value="UniProtKB-KW"/>
</dbReference>
<dbReference type="OrthoDB" id="4119414at2759"/>
<evidence type="ECO:0000259" key="8">
    <source>
        <dbReference type="PROSITE" id="PS50048"/>
    </source>
</evidence>
<dbReference type="GO" id="GO:0000981">
    <property type="term" value="F:DNA-binding transcription factor activity, RNA polymerase II-specific"/>
    <property type="evidence" value="ECO:0007669"/>
    <property type="project" value="InterPro"/>
</dbReference>
<evidence type="ECO:0000256" key="5">
    <source>
        <dbReference type="ARBA" id="ARBA00023163"/>
    </source>
</evidence>
<keyword evidence="2" id="KW-0479">Metal-binding</keyword>
<evidence type="ECO:0000256" key="2">
    <source>
        <dbReference type="ARBA" id="ARBA00022723"/>
    </source>
</evidence>
<dbReference type="CDD" id="cd00067">
    <property type="entry name" value="GAL4"/>
    <property type="match status" value="1"/>
</dbReference>
<dbReference type="SMART" id="SM00066">
    <property type="entry name" value="GAL4"/>
    <property type="match status" value="1"/>
</dbReference>
<evidence type="ECO:0000313" key="10">
    <source>
        <dbReference type="Proteomes" id="UP000053342"/>
    </source>
</evidence>
<dbReference type="PROSITE" id="PS00463">
    <property type="entry name" value="ZN2_CY6_FUNGAL_1"/>
    <property type="match status" value="1"/>
</dbReference>
<dbReference type="AlphaFoldDB" id="A0A0D2DKJ6"/>
<evidence type="ECO:0000313" key="9">
    <source>
        <dbReference type="EMBL" id="KIW36274.1"/>
    </source>
</evidence>
<sequence length="300" mass="32863">MPTSRSKVRASGKDGGERNRRTRRACDRCRLKKAKCDGSPKCETCRTCNSACTYSIRRKIEARNYYSRMQGVMDVALQQLYWACRQKSGFPGKLPDESTGAVTTDAILEGLGLVRPLLRGRQSPFTTEGQPYDVDISDSDKLCDHLRTSPAEGDSAQSSPITVSSSFGVPPSTYRGRPASGSSSQSVFPCERNFSMETNTYLPSVVAATQDTIHDLDTPPDAVKSVDRNELQDTDSYTVATGFKPADLAPEMKCRDSCQGKQSERRAFDNCLAPEGIMFDSYLAPWPGSLAAAFQSVHHA</sequence>
<keyword evidence="6" id="KW-0539">Nucleus</keyword>
<dbReference type="GO" id="GO:0008270">
    <property type="term" value="F:zinc ion binding"/>
    <property type="evidence" value="ECO:0007669"/>
    <property type="project" value="InterPro"/>
</dbReference>
<gene>
    <name evidence="9" type="ORF">PV06_11458</name>
</gene>
<evidence type="ECO:0000256" key="1">
    <source>
        <dbReference type="ARBA" id="ARBA00004123"/>
    </source>
</evidence>
<feature type="region of interest" description="Disordered" evidence="7">
    <location>
        <begin position="1"/>
        <end position="22"/>
    </location>
</feature>
<evidence type="ECO:0000256" key="4">
    <source>
        <dbReference type="ARBA" id="ARBA00023125"/>
    </source>
</evidence>